<evidence type="ECO:0000313" key="2">
    <source>
        <dbReference type="Proteomes" id="UP000095347"/>
    </source>
</evidence>
<dbReference type="AlphaFoldDB" id="A0A1E5Q4T9"/>
<keyword evidence="2" id="KW-1185">Reference proteome</keyword>
<name>A0A1E5Q4T9_9PROT</name>
<comment type="caution">
    <text evidence="1">The sequence shown here is derived from an EMBL/GenBank/DDBJ whole genome shotgun (WGS) entry which is preliminary data.</text>
</comment>
<organism evidence="1 2">
    <name type="scientific">Magnetovibrio blakemorei</name>
    <dbReference type="NCBI Taxonomy" id="28181"/>
    <lineage>
        <taxon>Bacteria</taxon>
        <taxon>Pseudomonadati</taxon>
        <taxon>Pseudomonadota</taxon>
        <taxon>Alphaproteobacteria</taxon>
        <taxon>Rhodospirillales</taxon>
        <taxon>Magnetovibrionaceae</taxon>
        <taxon>Magnetovibrio</taxon>
    </lineage>
</organism>
<dbReference type="EMBL" id="MCGG01000055">
    <property type="protein sequence ID" value="OEJ65143.1"/>
    <property type="molecule type" value="Genomic_DNA"/>
</dbReference>
<protein>
    <submittedName>
        <fullName evidence="1">Uncharacterized protein</fullName>
    </submittedName>
</protein>
<proteinExistence type="predicted"/>
<gene>
    <name evidence="1" type="ORF">BEN30_15795</name>
</gene>
<evidence type="ECO:0000313" key="1">
    <source>
        <dbReference type="EMBL" id="OEJ65143.1"/>
    </source>
</evidence>
<accession>A0A1E5Q4T9</accession>
<reference evidence="2" key="1">
    <citation type="submission" date="2016-07" db="EMBL/GenBank/DDBJ databases">
        <authorList>
            <person name="Florea S."/>
            <person name="Webb J.S."/>
            <person name="Jaromczyk J."/>
            <person name="Schardl C.L."/>
        </authorList>
    </citation>
    <scope>NUCLEOTIDE SEQUENCE [LARGE SCALE GENOMIC DNA]</scope>
    <source>
        <strain evidence="2">MV-1</strain>
    </source>
</reference>
<sequence>MFNMVNTQSLLAAGMVRDHELSHPLQMQALAMALAQILAATENCGAVAVDIPYAKKPQAQEGSGSNTNTASFGATNNLDDLKNLLNKGAADPNPSSSDQHLTAVLDMLGEHINDLTKNYSELSQNTMTVT</sequence>
<dbReference type="Proteomes" id="UP000095347">
    <property type="component" value="Unassembled WGS sequence"/>
</dbReference>
<dbReference type="STRING" id="28181.BEN30_15795"/>